<dbReference type="InterPro" id="IPR033177">
    <property type="entry name" value="PSD-B"/>
</dbReference>
<evidence type="ECO:0000256" key="8">
    <source>
        <dbReference type="ARBA" id="ARBA00023239"/>
    </source>
</evidence>
<dbReference type="GO" id="GO:0005739">
    <property type="term" value="C:mitochondrion"/>
    <property type="evidence" value="ECO:0007669"/>
    <property type="project" value="TreeGrafter"/>
</dbReference>
<accession>A0A8J8NG28</accession>
<proteinExistence type="predicted"/>
<dbReference type="UniPathway" id="UPA00558"/>
<organism evidence="12 13">
    <name type="scientific">Halteria grandinella</name>
    <dbReference type="NCBI Taxonomy" id="5974"/>
    <lineage>
        <taxon>Eukaryota</taxon>
        <taxon>Sar</taxon>
        <taxon>Alveolata</taxon>
        <taxon>Ciliophora</taxon>
        <taxon>Intramacronucleata</taxon>
        <taxon>Spirotrichea</taxon>
        <taxon>Stichotrichia</taxon>
        <taxon>Sporadotrichida</taxon>
        <taxon>Halteriidae</taxon>
        <taxon>Halteria</taxon>
    </lineage>
</organism>
<evidence type="ECO:0000256" key="11">
    <source>
        <dbReference type="ARBA" id="ARBA00024326"/>
    </source>
</evidence>
<dbReference type="PANTHER" id="PTHR10067">
    <property type="entry name" value="PHOSPHATIDYLSERINE DECARBOXYLASE"/>
    <property type="match status" value="1"/>
</dbReference>
<keyword evidence="6" id="KW-0443">Lipid metabolism</keyword>
<dbReference type="PANTHER" id="PTHR10067:SF6">
    <property type="entry name" value="PHOSPHATIDYLSERINE DECARBOXYLASE PROENZYME, MITOCHONDRIAL"/>
    <property type="match status" value="1"/>
</dbReference>
<evidence type="ECO:0000256" key="5">
    <source>
        <dbReference type="ARBA" id="ARBA00022793"/>
    </source>
</evidence>
<reference evidence="12" key="1">
    <citation type="submission" date="2019-06" db="EMBL/GenBank/DDBJ databases">
        <authorList>
            <person name="Zheng W."/>
        </authorList>
    </citation>
    <scope>NUCLEOTIDE SEQUENCE</scope>
    <source>
        <strain evidence="12">QDHG01</strain>
    </source>
</reference>
<gene>
    <name evidence="12" type="ORF">FGO68_gene1459</name>
</gene>
<evidence type="ECO:0000256" key="6">
    <source>
        <dbReference type="ARBA" id="ARBA00023098"/>
    </source>
</evidence>
<dbReference type="Proteomes" id="UP000785679">
    <property type="component" value="Unassembled WGS sequence"/>
</dbReference>
<protein>
    <recommendedName>
        <fullName evidence="3">phosphatidylserine decarboxylase</fullName>
        <ecNumber evidence="3">4.1.1.65</ecNumber>
    </recommendedName>
</protein>
<keyword evidence="4" id="KW-0444">Lipid biosynthesis</keyword>
<dbReference type="GO" id="GO:0004609">
    <property type="term" value="F:phosphatidylserine decarboxylase activity"/>
    <property type="evidence" value="ECO:0007669"/>
    <property type="project" value="UniProtKB-EC"/>
</dbReference>
<dbReference type="EC" id="4.1.1.65" evidence="3"/>
<evidence type="ECO:0000256" key="4">
    <source>
        <dbReference type="ARBA" id="ARBA00022516"/>
    </source>
</evidence>
<evidence type="ECO:0000313" key="13">
    <source>
        <dbReference type="Proteomes" id="UP000785679"/>
    </source>
</evidence>
<evidence type="ECO:0000313" key="12">
    <source>
        <dbReference type="EMBL" id="TNV73690.1"/>
    </source>
</evidence>
<comment type="caution">
    <text evidence="12">The sequence shown here is derived from an EMBL/GenBank/DDBJ whole genome shotgun (WGS) entry which is preliminary data.</text>
</comment>
<dbReference type="AlphaFoldDB" id="A0A8J8NG28"/>
<evidence type="ECO:0000256" key="1">
    <source>
        <dbReference type="ARBA" id="ARBA00001928"/>
    </source>
</evidence>
<comment type="pathway">
    <text evidence="2">Lipid metabolism.</text>
</comment>
<evidence type="ECO:0000256" key="2">
    <source>
        <dbReference type="ARBA" id="ARBA00005189"/>
    </source>
</evidence>
<dbReference type="OrthoDB" id="4330at2759"/>
<keyword evidence="9" id="KW-1208">Phospholipid metabolism</keyword>
<evidence type="ECO:0000256" key="9">
    <source>
        <dbReference type="ARBA" id="ARBA00023264"/>
    </source>
</evidence>
<dbReference type="EMBL" id="RRYP01018306">
    <property type="protein sequence ID" value="TNV73690.1"/>
    <property type="molecule type" value="Genomic_DNA"/>
</dbReference>
<keyword evidence="8" id="KW-0456">Lyase</keyword>
<name>A0A8J8NG28_HALGN</name>
<dbReference type="Pfam" id="PF02666">
    <property type="entry name" value="PS_Dcarbxylase"/>
    <property type="match status" value="1"/>
</dbReference>
<keyword evidence="7" id="KW-0594">Phospholipid biosynthesis</keyword>
<evidence type="ECO:0000256" key="3">
    <source>
        <dbReference type="ARBA" id="ARBA00012243"/>
    </source>
</evidence>
<dbReference type="NCBIfam" id="TIGR00163">
    <property type="entry name" value="PS_decarb"/>
    <property type="match status" value="1"/>
</dbReference>
<keyword evidence="13" id="KW-1185">Reference proteome</keyword>
<evidence type="ECO:0000256" key="7">
    <source>
        <dbReference type="ARBA" id="ARBA00023209"/>
    </source>
</evidence>
<sequence>MAGYYSYSFYKIMRKHQSLKHKIAFSRNISRFTGFLCSLKLPKYLRPLVYRSFGKAYGINFEEMKHADLAFYESFNKFFTRELKEGARLVSSPQDATAISSPCDGRVLSCGEIGTADSTIDCVKGRSYRLDEFMLGVRDEQDKTVPALLKKVLDAGNKLFYMVIYLAPSDYHRFHSPAICTASYRRHIAGYLDPVKPVYVNKHKDVFKNNERVNLFGTWQSGFFFQSFVGALNVGSIKLTCDDALNTNQANPREPYLYDRVYGGARCTGPLDGYMKEGYEGEAGVSFGKGETTGWFEMGSTIVLIFEGPQDTQLHVSEGQKLRMGEEIVTTVASSKALQ</sequence>
<dbReference type="GO" id="GO:0006646">
    <property type="term" value="P:phosphatidylethanolamine biosynthetic process"/>
    <property type="evidence" value="ECO:0007669"/>
    <property type="project" value="UniProtKB-UniPathway"/>
</dbReference>
<keyword evidence="10" id="KW-0670">Pyruvate</keyword>
<comment type="pathway">
    <text evidence="11">Phospholipid metabolism; phosphatidylethanolamine biosynthesis.</text>
</comment>
<dbReference type="InterPro" id="IPR003817">
    <property type="entry name" value="PS_Dcarbxylase"/>
</dbReference>
<comment type="cofactor">
    <cofactor evidence="1">
        <name>pyruvate</name>
        <dbReference type="ChEBI" id="CHEBI:15361"/>
    </cofactor>
</comment>
<keyword evidence="5" id="KW-0210">Decarboxylase</keyword>
<evidence type="ECO:0000256" key="10">
    <source>
        <dbReference type="ARBA" id="ARBA00023317"/>
    </source>
</evidence>